<organism evidence="1 2">
    <name type="scientific">Vitreoscilla stercoraria</name>
    <dbReference type="NCBI Taxonomy" id="61"/>
    <lineage>
        <taxon>Bacteria</taxon>
        <taxon>Pseudomonadati</taxon>
        <taxon>Pseudomonadota</taxon>
        <taxon>Betaproteobacteria</taxon>
        <taxon>Neisseriales</taxon>
        <taxon>Neisseriaceae</taxon>
        <taxon>Vitreoscilla</taxon>
    </lineage>
</organism>
<evidence type="ECO:0000313" key="1">
    <source>
        <dbReference type="EMBL" id="UOO93145.1"/>
    </source>
</evidence>
<proteinExistence type="predicted"/>
<sequence length="179" mass="20543">MELHSNLYYKHPNTNTMDVLDALFLSAKDNEAAWLALAAQLNAEQGASLAQELWSQVDEPEFDLNPESSYRHEGYSIAHFVHGSMGDENMEAILEFLLALLPDIQAQAWGCGDDDPWEFWFKFNEQGQLVRKDDEPYQDEEEDEHIQATIYAWWHKGLPESIKEGFLNETDAADSQNTF</sequence>
<name>A0ABY4EBL9_VITST</name>
<dbReference type="Proteomes" id="UP000832034">
    <property type="component" value="Chromosome"/>
</dbReference>
<keyword evidence="2" id="KW-1185">Reference proteome</keyword>
<evidence type="ECO:0000313" key="2">
    <source>
        <dbReference type="Proteomes" id="UP000832034"/>
    </source>
</evidence>
<gene>
    <name evidence="1" type="ORF">LVJ81_03685</name>
</gene>
<dbReference type="EMBL" id="CP091512">
    <property type="protein sequence ID" value="UOO93145.1"/>
    <property type="molecule type" value="Genomic_DNA"/>
</dbReference>
<reference evidence="1" key="2">
    <citation type="journal article" date="2022" name="Res Sq">
        <title>Evolution of multicellular longitudinally dividing oral cavity symbionts (Neisseriaceae).</title>
        <authorList>
            <person name="Nyongesa S."/>
            <person name="Weber P."/>
            <person name="Bernet E."/>
            <person name="Pullido F."/>
            <person name="Nieckarz M."/>
            <person name="Delaby M."/>
            <person name="Nieves C."/>
            <person name="Viehboeck T."/>
            <person name="Krause N."/>
            <person name="Rivera-Millot A."/>
            <person name="Nakamura A."/>
            <person name="Vischer N."/>
            <person name="VanNieuwenhze M."/>
            <person name="Brun Y."/>
            <person name="Cava F."/>
            <person name="Bulgheresi S."/>
            <person name="Veyrier F."/>
        </authorList>
    </citation>
    <scope>NUCLEOTIDE SEQUENCE</scope>
    <source>
        <strain evidence="1">SAG 1488-6</strain>
    </source>
</reference>
<dbReference type="RefSeq" id="WP_019958738.1">
    <property type="nucleotide sequence ID" value="NZ_CP091512.1"/>
</dbReference>
<accession>A0ABY4EBL9</accession>
<reference evidence="1" key="1">
    <citation type="submission" date="2021-12" db="EMBL/GenBank/DDBJ databases">
        <authorList>
            <person name="Veyrier F.J."/>
        </authorList>
    </citation>
    <scope>NUCLEOTIDE SEQUENCE</scope>
    <source>
        <strain evidence="1">SAG 1488-6</strain>
    </source>
</reference>
<protein>
    <submittedName>
        <fullName evidence="1">Uncharacterized protein</fullName>
    </submittedName>
</protein>